<proteinExistence type="predicted"/>
<dbReference type="AlphaFoldDB" id="A0A3B7M1K4"/>
<dbReference type="NCBIfam" id="TIGR03373">
    <property type="entry name" value="VI_minor_4"/>
    <property type="match status" value="1"/>
</dbReference>
<dbReference type="Proteomes" id="UP000263753">
    <property type="component" value="Chromosome"/>
</dbReference>
<name>A0A3B7M1K4_9GAMM</name>
<dbReference type="Pfam" id="PF09867">
    <property type="entry name" value="TagF_N"/>
    <property type="match status" value="1"/>
</dbReference>
<organism evidence="1 2">
    <name type="scientific">Acinetobacter chinensis</name>
    <dbReference type="NCBI Taxonomy" id="2004650"/>
    <lineage>
        <taxon>Bacteria</taxon>
        <taxon>Pseudomonadati</taxon>
        <taxon>Pseudomonadota</taxon>
        <taxon>Gammaproteobacteria</taxon>
        <taxon>Moraxellales</taxon>
        <taxon>Moraxellaceae</taxon>
        <taxon>Acinetobacter</taxon>
    </lineage>
</organism>
<protein>
    <submittedName>
        <fullName evidence="1">Type VI secretion system-associated protein TagF</fullName>
    </submittedName>
</protein>
<gene>
    <name evidence="1" type="primary">tagF</name>
    <name evidence="1" type="ORF">CDG60_12575</name>
</gene>
<dbReference type="InterPro" id="IPR038225">
    <property type="entry name" value="TagF_sf"/>
</dbReference>
<dbReference type="Gene3D" id="3.40.1730.10">
    <property type="entry name" value="pa0076 domain"/>
    <property type="match status" value="1"/>
</dbReference>
<accession>A0A3B7M1K4</accession>
<dbReference type="KEGG" id="achi:CDG60_12575"/>
<dbReference type="InterPro" id="IPR017748">
    <property type="entry name" value="TagF"/>
</dbReference>
<sequence length="321" mass="36773">MQQLKSLPLYFGKSPAWGDFLKSKGQSALVQVLDLWLTESLETAMTMPLFTQAYKHLPSVDFFIANPEDEMFLIANLIASEDSSGRQFPMVIGHLLNVQNPWENLQWSLFQYKPVLMELYQKNRILRSIKDPDMLLNKLSKISKEITAYTDFKVRNFYEQHTLYSFADLLKMQVTTLVQHMLALGLLLQPVQKYGTGRLKKVLYCPGLNAMYVHEAAAFWCSLITMFLAGQDAELLSGIIHADEPIMLFGFQGADITVLSDILIQDLQNERWISIAESAWIDAYIEQNAGLAALEQSLNERQLSLTQALKLFRQYFIEEQI</sequence>
<reference evidence="2" key="1">
    <citation type="submission" date="2018-09" db="EMBL/GenBank/DDBJ databases">
        <title>The complete genome of Acinetobacter sp. strain WCHAc010005.</title>
        <authorList>
            <person name="Hu Y."/>
            <person name="Long H."/>
            <person name="Feng Y."/>
            <person name="Zong Z."/>
        </authorList>
    </citation>
    <scope>NUCLEOTIDE SEQUENCE [LARGE SCALE GENOMIC DNA]</scope>
    <source>
        <strain evidence="2">WCHAc010005</strain>
    </source>
</reference>
<evidence type="ECO:0000313" key="1">
    <source>
        <dbReference type="EMBL" id="AXY58478.1"/>
    </source>
</evidence>
<dbReference type="RefSeq" id="WP_087511971.1">
    <property type="nucleotide sequence ID" value="NZ_CP032134.1"/>
</dbReference>
<dbReference type="EMBL" id="CP032134">
    <property type="protein sequence ID" value="AXY58478.1"/>
    <property type="molecule type" value="Genomic_DNA"/>
</dbReference>
<evidence type="ECO:0000313" key="2">
    <source>
        <dbReference type="Proteomes" id="UP000263753"/>
    </source>
</evidence>